<reference evidence="1" key="1">
    <citation type="submission" date="2018-09" db="EMBL/GenBank/DDBJ databases">
        <title>whole genome sequence of T. equiperdum IVM-t1 strain.</title>
        <authorList>
            <person name="Suganuma K."/>
        </authorList>
    </citation>
    <scope>NUCLEOTIDE SEQUENCE [LARGE SCALE GENOMIC DNA]</scope>
    <source>
        <strain evidence="1">IVM-t1</strain>
    </source>
</reference>
<sequence length="101" mass="11658">MTDTFEGILKEIHSLEEMNDMYSYQIASLMVEVKENGGDTKKEEEVLELKRRLSENLKCVSELDVLFYKYPWKKYAHLRRKSHSASSGGAVINFPDQGKTP</sequence>
<organism evidence="1">
    <name type="scientific">Trypanosoma brucei equiperdum</name>
    <dbReference type="NCBI Taxonomy" id="630700"/>
    <lineage>
        <taxon>Eukaryota</taxon>
        <taxon>Discoba</taxon>
        <taxon>Euglenozoa</taxon>
        <taxon>Kinetoplastea</taxon>
        <taxon>Metakinetoplastina</taxon>
        <taxon>Trypanosomatida</taxon>
        <taxon>Trypanosomatidae</taxon>
        <taxon>Trypanosoma</taxon>
    </lineage>
</organism>
<proteinExistence type="predicted"/>
<protein>
    <submittedName>
        <fullName evidence="1">Uncharacterized protein</fullName>
    </submittedName>
</protein>
<dbReference type="Proteomes" id="UP000266743">
    <property type="component" value="Chromosome 5"/>
</dbReference>
<gene>
    <name evidence="1" type="ORF">DPX39_050052100</name>
</gene>
<comment type="caution">
    <text evidence="1">The sequence shown here is derived from an EMBL/GenBank/DDBJ whole genome shotgun (WGS) entry which is preliminary data.</text>
</comment>
<name>A0A3L6L8V3_9TRYP</name>
<dbReference type="AlphaFoldDB" id="A0A3L6L8V3"/>
<accession>A0A3L6L8V3</accession>
<evidence type="ECO:0000313" key="1">
    <source>
        <dbReference type="EMBL" id="RHW72618.1"/>
    </source>
</evidence>
<dbReference type="EMBL" id="QSBY01000005">
    <property type="protein sequence ID" value="RHW72618.1"/>
    <property type="molecule type" value="Genomic_DNA"/>
</dbReference>